<accession>A0A9D1DE42</accession>
<dbReference type="EMBL" id="DVGZ01000068">
    <property type="protein sequence ID" value="HIR47281.1"/>
    <property type="molecule type" value="Genomic_DNA"/>
</dbReference>
<evidence type="ECO:0000313" key="1">
    <source>
        <dbReference type="EMBL" id="HIR47281.1"/>
    </source>
</evidence>
<organism evidence="1 2">
    <name type="scientific">Candidatus Caccousia avicola</name>
    <dbReference type="NCBI Taxonomy" id="2840721"/>
    <lineage>
        <taxon>Bacteria</taxon>
        <taxon>Bacillati</taxon>
        <taxon>Bacillota</taxon>
        <taxon>Clostridia</taxon>
        <taxon>Eubacteriales</taxon>
        <taxon>Oscillospiraceae</taxon>
        <taxon>Oscillospiraceae incertae sedis</taxon>
        <taxon>Candidatus Caccousia</taxon>
    </lineage>
</organism>
<comment type="caution">
    <text evidence="1">The sequence shown here is derived from an EMBL/GenBank/DDBJ whole genome shotgun (WGS) entry which is preliminary data.</text>
</comment>
<dbReference type="Proteomes" id="UP000824242">
    <property type="component" value="Unassembled WGS sequence"/>
</dbReference>
<protein>
    <submittedName>
        <fullName evidence="1">Uncharacterized protein</fullName>
    </submittedName>
</protein>
<reference evidence="1" key="2">
    <citation type="journal article" date="2021" name="PeerJ">
        <title>Extensive microbial diversity within the chicken gut microbiome revealed by metagenomics and culture.</title>
        <authorList>
            <person name="Gilroy R."/>
            <person name="Ravi A."/>
            <person name="Getino M."/>
            <person name="Pursley I."/>
            <person name="Horton D.L."/>
            <person name="Alikhan N.F."/>
            <person name="Baker D."/>
            <person name="Gharbi K."/>
            <person name="Hall N."/>
            <person name="Watson M."/>
            <person name="Adriaenssens E.M."/>
            <person name="Foster-Nyarko E."/>
            <person name="Jarju S."/>
            <person name="Secka A."/>
            <person name="Antonio M."/>
            <person name="Oren A."/>
            <person name="Chaudhuri R.R."/>
            <person name="La Ragione R."/>
            <person name="Hildebrand F."/>
            <person name="Pallen M.J."/>
        </authorList>
    </citation>
    <scope>NUCLEOTIDE SEQUENCE</scope>
    <source>
        <strain evidence="1">ChiSxjej1B13-7958</strain>
    </source>
</reference>
<dbReference type="AlphaFoldDB" id="A0A9D1DE42"/>
<reference evidence="1" key="1">
    <citation type="submission" date="2020-10" db="EMBL/GenBank/DDBJ databases">
        <authorList>
            <person name="Gilroy R."/>
        </authorList>
    </citation>
    <scope>NUCLEOTIDE SEQUENCE</scope>
    <source>
        <strain evidence="1">ChiSxjej1B13-7958</strain>
    </source>
</reference>
<gene>
    <name evidence="1" type="ORF">IAB89_06430</name>
</gene>
<proteinExistence type="predicted"/>
<name>A0A9D1DE42_9FIRM</name>
<sequence>MFRLFEKSEEDGCYNLTSYQSTQVLDILLSNQVYRAYKSITFAKGYQALIDILGLDCVCPIFACVMGKPSCADGRVSSSVLLTLRVPKEKVRLTEFRDWADLLYVMKSLKSDYTGIGALQARSDIDTRQLQRSIESLKVQKPLAQYKVPQAVLEEIQPEWVVKYKKFAVK</sequence>
<evidence type="ECO:0000313" key="2">
    <source>
        <dbReference type="Proteomes" id="UP000824242"/>
    </source>
</evidence>